<name>A0A2T1FAS0_9CYAN</name>
<dbReference type="InterPro" id="IPR018020">
    <property type="entry name" value="OHCU_decarboxylase"/>
</dbReference>
<dbReference type="PANTHER" id="PTHR43466">
    <property type="entry name" value="2-OXO-4-HYDROXY-4-CARBOXY-5-UREIDOIMIDAZOLINE DECARBOXYLASE-RELATED"/>
    <property type="match status" value="1"/>
</dbReference>
<evidence type="ECO:0000256" key="4">
    <source>
        <dbReference type="ARBA" id="ARBA00022631"/>
    </source>
</evidence>
<evidence type="ECO:0000259" key="7">
    <source>
        <dbReference type="Pfam" id="PF09349"/>
    </source>
</evidence>
<keyword evidence="9" id="KW-1185">Reference proteome</keyword>
<evidence type="ECO:0000256" key="6">
    <source>
        <dbReference type="ARBA" id="ARBA00023239"/>
    </source>
</evidence>
<evidence type="ECO:0000256" key="2">
    <source>
        <dbReference type="ARBA" id="ARBA00004754"/>
    </source>
</evidence>
<dbReference type="Pfam" id="PF09349">
    <property type="entry name" value="OHCU_decarbox"/>
    <property type="match status" value="1"/>
</dbReference>
<dbReference type="EMBL" id="PVWO01000600">
    <property type="protein sequence ID" value="PSB42081.1"/>
    <property type="molecule type" value="Genomic_DNA"/>
</dbReference>
<comment type="catalytic activity">
    <reaction evidence="1">
        <text>5-hydroxy-2-oxo-4-ureido-2,5-dihydro-1H-imidazole-5-carboxylate + H(+) = (S)-allantoin + CO2</text>
        <dbReference type="Rhea" id="RHEA:26301"/>
        <dbReference type="ChEBI" id="CHEBI:15378"/>
        <dbReference type="ChEBI" id="CHEBI:15678"/>
        <dbReference type="ChEBI" id="CHEBI:16526"/>
        <dbReference type="ChEBI" id="CHEBI:58639"/>
        <dbReference type="EC" id="4.1.1.97"/>
    </reaction>
</comment>
<dbReference type="InterPro" id="IPR036778">
    <property type="entry name" value="OHCU_decarboxylase_sf"/>
</dbReference>
<dbReference type="NCBIfam" id="TIGR03164">
    <property type="entry name" value="UHCUDC"/>
    <property type="match status" value="1"/>
</dbReference>
<evidence type="ECO:0000256" key="1">
    <source>
        <dbReference type="ARBA" id="ARBA00001163"/>
    </source>
</evidence>
<protein>
    <recommendedName>
        <fullName evidence="3">2-oxo-4-hydroxy-4-carboxy-5-ureidoimidazoline decarboxylase</fullName>
        <ecNumber evidence="3">4.1.1.97</ecNumber>
    </recommendedName>
</protein>
<keyword evidence="5" id="KW-0210">Decarboxylase</keyword>
<evidence type="ECO:0000256" key="5">
    <source>
        <dbReference type="ARBA" id="ARBA00022793"/>
    </source>
</evidence>
<sequence length="190" mass="21249">MIYSLSEINRMDRPQFIQALGEIFEHTPTVASQGWERQPFNSIEELHQQMIAVVMSFDREQKLALVRAHPDLGSRVKMAPASVQEQAGVGLDRLSSIEYTQFQHLNQAYQTKFDFPFIVAVKNHTKQSILAAFDRRLQNSVDGELATAIEEISQIARFRLLAIIDSPSAEADVVPMAGFANANGDATRTS</sequence>
<dbReference type="PANTHER" id="PTHR43466:SF1">
    <property type="entry name" value="2-OXO-4-HYDROXY-4-CARBOXY-5-UREIDOIMIDAZOLINE DECARBOXYLASE-RELATED"/>
    <property type="match status" value="1"/>
</dbReference>
<evidence type="ECO:0000313" key="9">
    <source>
        <dbReference type="Proteomes" id="UP000238937"/>
    </source>
</evidence>
<reference evidence="8 9" key="1">
    <citation type="submission" date="2018-03" db="EMBL/GenBank/DDBJ databases">
        <title>The ancient ancestry and fast evolution of plastids.</title>
        <authorList>
            <person name="Moore K.R."/>
            <person name="Magnabosco C."/>
            <person name="Momper L."/>
            <person name="Gold D.A."/>
            <person name="Bosak T."/>
            <person name="Fournier G.P."/>
        </authorList>
    </citation>
    <scope>NUCLEOTIDE SEQUENCE [LARGE SCALE GENOMIC DNA]</scope>
    <source>
        <strain evidence="8 9">CCALA 037</strain>
    </source>
</reference>
<dbReference type="OrthoDB" id="9800909at2"/>
<dbReference type="Gene3D" id="1.10.3330.10">
    <property type="entry name" value="Oxo-4-hydroxy-4-carboxy-5-ureidoimidazoline decarboxylase"/>
    <property type="match status" value="1"/>
</dbReference>
<dbReference type="EC" id="4.1.1.97" evidence="3"/>
<evidence type="ECO:0000256" key="3">
    <source>
        <dbReference type="ARBA" id="ARBA00012257"/>
    </source>
</evidence>
<dbReference type="GO" id="GO:0000255">
    <property type="term" value="P:allantoin metabolic process"/>
    <property type="evidence" value="ECO:0007669"/>
    <property type="project" value="InterPro"/>
</dbReference>
<feature type="domain" description="Oxo-4-hydroxy-4-carboxy-5-ureidoimidazoline decarboxylase" evidence="7">
    <location>
        <begin position="9"/>
        <end position="160"/>
    </location>
</feature>
<evidence type="ECO:0000313" key="8">
    <source>
        <dbReference type="EMBL" id="PSB42081.1"/>
    </source>
</evidence>
<comment type="pathway">
    <text evidence="2">Purine metabolism; urate degradation; (S)-allantoin from urate: step 3/3.</text>
</comment>
<dbReference type="SUPFAM" id="SSF158694">
    <property type="entry name" value="UraD-Like"/>
    <property type="match status" value="1"/>
</dbReference>
<dbReference type="RefSeq" id="WP_106312283.1">
    <property type="nucleotide sequence ID" value="NZ_PVWO01000600.1"/>
</dbReference>
<dbReference type="UniPathway" id="UPA00394">
    <property type="reaction ID" value="UER00652"/>
</dbReference>
<dbReference type="InterPro" id="IPR017580">
    <property type="entry name" value="OHCU_decarboxylase-1"/>
</dbReference>
<dbReference type="GO" id="GO:0006144">
    <property type="term" value="P:purine nucleobase metabolic process"/>
    <property type="evidence" value="ECO:0007669"/>
    <property type="project" value="UniProtKB-KW"/>
</dbReference>
<gene>
    <name evidence="8" type="primary">uraD</name>
    <name evidence="8" type="ORF">C7B77_26940</name>
</gene>
<comment type="caution">
    <text evidence="8">The sequence shown here is derived from an EMBL/GenBank/DDBJ whole genome shotgun (WGS) entry which is preliminary data.</text>
</comment>
<proteinExistence type="predicted"/>
<dbReference type="GO" id="GO:0019628">
    <property type="term" value="P:urate catabolic process"/>
    <property type="evidence" value="ECO:0007669"/>
    <property type="project" value="UniProtKB-UniPathway"/>
</dbReference>
<keyword evidence="6" id="KW-0456">Lyase</keyword>
<organism evidence="8 9">
    <name type="scientific">Chamaesiphon polymorphus CCALA 037</name>
    <dbReference type="NCBI Taxonomy" id="2107692"/>
    <lineage>
        <taxon>Bacteria</taxon>
        <taxon>Bacillati</taxon>
        <taxon>Cyanobacteriota</taxon>
        <taxon>Cyanophyceae</taxon>
        <taxon>Gomontiellales</taxon>
        <taxon>Chamaesiphonaceae</taxon>
        <taxon>Chamaesiphon</taxon>
    </lineage>
</organism>
<dbReference type="Proteomes" id="UP000238937">
    <property type="component" value="Unassembled WGS sequence"/>
</dbReference>
<dbReference type="GO" id="GO:0051997">
    <property type="term" value="F:2-oxo-4-hydroxy-4-carboxy-5-ureidoimidazoline decarboxylase activity"/>
    <property type="evidence" value="ECO:0007669"/>
    <property type="project" value="UniProtKB-EC"/>
</dbReference>
<accession>A0A2T1FAS0</accession>
<keyword evidence="4" id="KW-0659">Purine metabolism</keyword>
<dbReference type="AlphaFoldDB" id="A0A2T1FAS0"/>